<evidence type="ECO:0000313" key="1">
    <source>
        <dbReference type="EMBL" id="ETM47321.1"/>
    </source>
</evidence>
<organism evidence="1">
    <name type="scientific">Phytophthora nicotianae</name>
    <name type="common">Potato buckeye rot agent</name>
    <name type="synonym">Phytophthora parasitica</name>
    <dbReference type="NCBI Taxonomy" id="4792"/>
    <lineage>
        <taxon>Eukaryota</taxon>
        <taxon>Sar</taxon>
        <taxon>Stramenopiles</taxon>
        <taxon>Oomycota</taxon>
        <taxon>Peronosporomycetes</taxon>
        <taxon>Peronosporales</taxon>
        <taxon>Peronosporaceae</taxon>
        <taxon>Phytophthora</taxon>
    </lineage>
</organism>
<proteinExistence type="predicted"/>
<name>W2NFF1_PHYNI</name>
<sequence length="168" mass="19154">MRDVAQSIARASERILTQSHRVSDRRTSLNFMYSSACILRRSISTETVILSELWIRRSLEDGANAARNPPSLRFKGRNVIILGLDACRTRSQCSLARKKVLDLHQDTERIPQSCRTTAQVHAHFNMVDKPSNSARNWRKMSRQYESRFSRRAIVSVKADGAAILMEPP</sequence>
<gene>
    <name evidence="1" type="ORF">L914_07945</name>
</gene>
<dbReference type="AlphaFoldDB" id="W2NFF1"/>
<protein>
    <submittedName>
        <fullName evidence="1">Uncharacterized protein</fullName>
    </submittedName>
</protein>
<accession>W2NFF1</accession>
<dbReference type="VEuPathDB" id="FungiDB:PPTG_22848"/>
<reference evidence="1" key="1">
    <citation type="submission" date="2013-11" db="EMBL/GenBank/DDBJ databases">
        <title>The Genome Sequence of Phytophthora parasitica IAC_01/95.</title>
        <authorList>
            <consortium name="The Broad Institute Genomics Platform"/>
            <person name="Russ C."/>
            <person name="Tyler B."/>
            <person name="Panabieres F."/>
            <person name="Shan W."/>
            <person name="Tripathy S."/>
            <person name="Grunwald N."/>
            <person name="Machado M."/>
            <person name="Johnson C.S."/>
            <person name="Arredondo F."/>
            <person name="Hong C."/>
            <person name="Coffey M."/>
            <person name="Young S.K."/>
            <person name="Zeng Q."/>
            <person name="Gargeya S."/>
            <person name="Fitzgerald M."/>
            <person name="Abouelleil A."/>
            <person name="Alvarado L."/>
            <person name="Chapman S.B."/>
            <person name="Gainer-Dewar J."/>
            <person name="Goldberg J."/>
            <person name="Griggs A."/>
            <person name="Gujja S."/>
            <person name="Hansen M."/>
            <person name="Howarth C."/>
            <person name="Imamovic A."/>
            <person name="Ireland A."/>
            <person name="Larimer J."/>
            <person name="McCowan C."/>
            <person name="Murphy C."/>
            <person name="Pearson M."/>
            <person name="Poon T.W."/>
            <person name="Priest M."/>
            <person name="Roberts A."/>
            <person name="Saif S."/>
            <person name="Shea T."/>
            <person name="Sykes S."/>
            <person name="Wortman J."/>
            <person name="Nusbaum C."/>
            <person name="Birren B."/>
        </authorList>
    </citation>
    <scope>NUCLEOTIDE SEQUENCE [LARGE SCALE GENOMIC DNA]</scope>
    <source>
        <strain evidence="1">IAC_01/95</strain>
    </source>
</reference>
<dbReference type="EMBL" id="KI692692">
    <property type="protein sequence ID" value="ETM47321.1"/>
    <property type="molecule type" value="Genomic_DNA"/>
</dbReference>
<dbReference type="Proteomes" id="UP000054532">
    <property type="component" value="Unassembled WGS sequence"/>
</dbReference>